<dbReference type="PANTHER" id="PTHR24305:SF230">
    <property type="entry name" value="P450, PUTATIVE (EUROFUNG)-RELATED"/>
    <property type="match status" value="1"/>
</dbReference>
<keyword evidence="12" id="KW-1185">Reference proteome</keyword>
<name>A0A167SKG4_9HYPO</name>
<dbReference type="EMBL" id="AZHD01000010">
    <property type="protein sequence ID" value="OAA59701.1"/>
    <property type="molecule type" value="Genomic_DNA"/>
</dbReference>
<dbReference type="GO" id="GO:0004497">
    <property type="term" value="F:monooxygenase activity"/>
    <property type="evidence" value="ECO:0007669"/>
    <property type="project" value="UniProtKB-KW"/>
</dbReference>
<dbReference type="PRINTS" id="PR00463">
    <property type="entry name" value="EP450I"/>
</dbReference>
<keyword evidence="5 9" id="KW-0560">Oxidoreductase</keyword>
<evidence type="ECO:0000313" key="12">
    <source>
        <dbReference type="Proteomes" id="UP000076874"/>
    </source>
</evidence>
<protein>
    <submittedName>
        <fullName evidence="11">Isotrichodermin C-15 hydroxylase</fullName>
    </submittedName>
</protein>
<feature type="binding site" description="axial binding residue" evidence="8">
    <location>
        <position position="451"/>
    </location>
    <ligand>
        <name>heme</name>
        <dbReference type="ChEBI" id="CHEBI:30413"/>
    </ligand>
    <ligandPart>
        <name>Fe</name>
        <dbReference type="ChEBI" id="CHEBI:18248"/>
    </ligandPart>
</feature>
<dbReference type="SUPFAM" id="SSF48264">
    <property type="entry name" value="Cytochrome P450"/>
    <property type="match status" value="1"/>
</dbReference>
<dbReference type="InterPro" id="IPR001128">
    <property type="entry name" value="Cyt_P450"/>
</dbReference>
<evidence type="ECO:0000313" key="11">
    <source>
        <dbReference type="EMBL" id="OAA59701.1"/>
    </source>
</evidence>
<dbReference type="InterPro" id="IPR050121">
    <property type="entry name" value="Cytochrome_P450_monoxygenase"/>
</dbReference>
<dbReference type="CDD" id="cd11058">
    <property type="entry name" value="CYP60B-like"/>
    <property type="match status" value="1"/>
</dbReference>
<keyword evidence="6 8" id="KW-0408">Iron</keyword>
<comment type="caution">
    <text evidence="11">The sequence shown here is derived from an EMBL/GenBank/DDBJ whole genome shotgun (WGS) entry which is preliminary data.</text>
</comment>
<dbReference type="PANTHER" id="PTHR24305">
    <property type="entry name" value="CYTOCHROME P450"/>
    <property type="match status" value="1"/>
</dbReference>
<dbReference type="Pfam" id="PF00067">
    <property type="entry name" value="p450"/>
    <property type="match status" value="1"/>
</dbReference>
<reference evidence="11 12" key="1">
    <citation type="journal article" date="2016" name="Genome Biol. Evol.">
        <title>Divergent and convergent evolution of fungal pathogenicity.</title>
        <authorList>
            <person name="Shang Y."/>
            <person name="Xiao G."/>
            <person name="Zheng P."/>
            <person name="Cen K."/>
            <person name="Zhan S."/>
            <person name="Wang C."/>
        </authorList>
    </citation>
    <scope>NUCLEOTIDE SEQUENCE [LARGE SCALE GENOMIC DNA]</scope>
    <source>
        <strain evidence="11 12">RCEF 264</strain>
    </source>
</reference>
<dbReference type="InterPro" id="IPR002401">
    <property type="entry name" value="Cyt_P450_E_grp-I"/>
</dbReference>
<dbReference type="GO" id="GO:0020037">
    <property type="term" value="F:heme binding"/>
    <property type="evidence" value="ECO:0007669"/>
    <property type="project" value="InterPro"/>
</dbReference>
<evidence type="ECO:0000256" key="1">
    <source>
        <dbReference type="ARBA" id="ARBA00001971"/>
    </source>
</evidence>
<feature type="transmembrane region" description="Helical" evidence="10">
    <location>
        <begin position="16"/>
        <end position="38"/>
    </location>
</feature>
<organism evidence="11 12">
    <name type="scientific">Niveomyces insectorum RCEF 264</name>
    <dbReference type="NCBI Taxonomy" id="1081102"/>
    <lineage>
        <taxon>Eukaryota</taxon>
        <taxon>Fungi</taxon>
        <taxon>Dikarya</taxon>
        <taxon>Ascomycota</taxon>
        <taxon>Pezizomycotina</taxon>
        <taxon>Sordariomycetes</taxon>
        <taxon>Hypocreomycetidae</taxon>
        <taxon>Hypocreales</taxon>
        <taxon>Cordycipitaceae</taxon>
        <taxon>Niveomyces</taxon>
    </lineage>
</organism>
<keyword evidence="4 8" id="KW-0479">Metal-binding</keyword>
<dbReference type="PROSITE" id="PS00086">
    <property type="entry name" value="CYTOCHROME_P450"/>
    <property type="match status" value="1"/>
</dbReference>
<dbReference type="AlphaFoldDB" id="A0A167SKG4"/>
<dbReference type="PRINTS" id="PR00385">
    <property type="entry name" value="P450"/>
</dbReference>
<sequence length="508" mass="56739">MSFLTSPDDAGPSPFSIARCLGVITVLFVVYNLAWAIYNVAFHPLRHFPGPILNRASKIPWAISHIRGNKPFLIQTMHDTYGPVVRVAPDFLDFTDPKAWKDIYGHRAGPGAVHAEMPKARVFYNATGEPNNIVNADAFEHAQIRRSISRGFSDKALRDQEPMIVRHIDRLIERLTERCDGGKTAVELEKWYIWATFDIIGDLVFGQDFESLNSASHSRLFQLVLDTVTAISFVGALKYLGLGLVVKALTTLGGANAAYDAVLADIGQRLEKRIASPDERPDLIEGLIRERDGWKLEFLELRSNSMLLAVAGSETTATLLSGATYLLCKNPEKLTKLQHEVRTKFHDSRDITLASVNGLEYMLAVIYESLRCYPPVSGGNVRVVPGKTGAHIAGHFVPSGTLVEINNWSANFSRDSWTNRWAFCPERFLVKGEAHDNFEALQPFSIGPRNCIGQNLAMLEIRLTLARMIFAFDMKLAPGSDDWIERQRAHSIWLKPALPVYLIPRKTA</sequence>
<evidence type="ECO:0000256" key="9">
    <source>
        <dbReference type="RuleBase" id="RU000461"/>
    </source>
</evidence>
<proteinExistence type="inferred from homology"/>
<gene>
    <name evidence="11" type="ORF">SPI_05899</name>
</gene>
<evidence type="ECO:0000256" key="5">
    <source>
        <dbReference type="ARBA" id="ARBA00023002"/>
    </source>
</evidence>
<evidence type="ECO:0000256" key="2">
    <source>
        <dbReference type="ARBA" id="ARBA00010617"/>
    </source>
</evidence>
<keyword evidence="10" id="KW-0812">Transmembrane</keyword>
<evidence type="ECO:0000256" key="4">
    <source>
        <dbReference type="ARBA" id="ARBA00022723"/>
    </source>
</evidence>
<dbReference type="GO" id="GO:0016705">
    <property type="term" value="F:oxidoreductase activity, acting on paired donors, with incorporation or reduction of molecular oxygen"/>
    <property type="evidence" value="ECO:0007669"/>
    <property type="project" value="InterPro"/>
</dbReference>
<evidence type="ECO:0000256" key="10">
    <source>
        <dbReference type="SAM" id="Phobius"/>
    </source>
</evidence>
<dbReference type="InterPro" id="IPR017972">
    <property type="entry name" value="Cyt_P450_CS"/>
</dbReference>
<keyword evidence="10" id="KW-0472">Membrane</keyword>
<dbReference type="Gene3D" id="1.10.630.10">
    <property type="entry name" value="Cytochrome P450"/>
    <property type="match status" value="1"/>
</dbReference>
<accession>A0A167SKG4</accession>
<evidence type="ECO:0000256" key="3">
    <source>
        <dbReference type="ARBA" id="ARBA00022617"/>
    </source>
</evidence>
<keyword evidence="3 8" id="KW-0349">Heme</keyword>
<dbReference type="InterPro" id="IPR036396">
    <property type="entry name" value="Cyt_P450_sf"/>
</dbReference>
<comment type="cofactor">
    <cofactor evidence="1 8">
        <name>heme</name>
        <dbReference type="ChEBI" id="CHEBI:30413"/>
    </cofactor>
</comment>
<comment type="similarity">
    <text evidence="2 9">Belongs to the cytochrome P450 family.</text>
</comment>
<dbReference type="Proteomes" id="UP000076874">
    <property type="component" value="Unassembled WGS sequence"/>
</dbReference>
<evidence type="ECO:0000256" key="6">
    <source>
        <dbReference type="ARBA" id="ARBA00023004"/>
    </source>
</evidence>
<keyword evidence="7 9" id="KW-0503">Monooxygenase</keyword>
<evidence type="ECO:0000256" key="8">
    <source>
        <dbReference type="PIRSR" id="PIRSR602401-1"/>
    </source>
</evidence>
<keyword evidence="10" id="KW-1133">Transmembrane helix</keyword>
<dbReference type="GO" id="GO:0005506">
    <property type="term" value="F:iron ion binding"/>
    <property type="evidence" value="ECO:0007669"/>
    <property type="project" value="InterPro"/>
</dbReference>
<evidence type="ECO:0000256" key="7">
    <source>
        <dbReference type="ARBA" id="ARBA00023033"/>
    </source>
</evidence>
<dbReference type="STRING" id="1081102.A0A167SKG4"/>
<dbReference type="OrthoDB" id="5119769at2759"/>